<keyword evidence="4 5" id="KW-0539">Nucleus</keyword>
<feature type="region of interest" description="Disordered" evidence="6">
    <location>
        <begin position="192"/>
        <end position="566"/>
    </location>
</feature>
<feature type="compositionally biased region" description="Low complexity" evidence="6">
    <location>
        <begin position="432"/>
        <end position="443"/>
    </location>
</feature>
<dbReference type="Pfam" id="PF05920">
    <property type="entry name" value="Homeobox_KN"/>
    <property type="match status" value="1"/>
</dbReference>
<dbReference type="CDD" id="cd00086">
    <property type="entry name" value="homeodomain"/>
    <property type="match status" value="1"/>
</dbReference>
<feature type="compositionally biased region" description="Basic and acidic residues" evidence="6">
    <location>
        <begin position="361"/>
        <end position="374"/>
    </location>
</feature>
<reference evidence="8 9" key="1">
    <citation type="submission" date="2018-03" db="EMBL/GenBank/DDBJ databases">
        <authorList>
            <person name="Guldener U."/>
        </authorList>
    </citation>
    <scope>NUCLEOTIDE SEQUENCE [LARGE SCALE GENOMIC DNA]</scope>
    <source>
        <strain evidence="8 9">DAOM196992</strain>
    </source>
</reference>
<keyword evidence="3 5" id="KW-0371">Homeobox</keyword>
<dbReference type="GO" id="GO:0003677">
    <property type="term" value="F:DNA binding"/>
    <property type="evidence" value="ECO:0007669"/>
    <property type="project" value="UniProtKB-UniRule"/>
</dbReference>
<keyword evidence="9" id="KW-1185">Reference proteome</keyword>
<dbReference type="InterPro" id="IPR001356">
    <property type="entry name" value="HD"/>
</dbReference>
<evidence type="ECO:0000256" key="6">
    <source>
        <dbReference type="SAM" id="MobiDB-lite"/>
    </source>
</evidence>
<dbReference type="GO" id="GO:0006355">
    <property type="term" value="P:regulation of DNA-templated transcription"/>
    <property type="evidence" value="ECO:0007669"/>
    <property type="project" value="InterPro"/>
</dbReference>
<feature type="compositionally biased region" description="Low complexity" evidence="6">
    <location>
        <begin position="494"/>
        <end position="505"/>
    </location>
</feature>
<feature type="compositionally biased region" description="Pro residues" evidence="6">
    <location>
        <begin position="285"/>
        <end position="294"/>
    </location>
</feature>
<dbReference type="OrthoDB" id="10056939at2759"/>
<dbReference type="Proteomes" id="UP000323386">
    <property type="component" value="Unassembled WGS sequence"/>
</dbReference>
<evidence type="ECO:0000313" key="9">
    <source>
        <dbReference type="Proteomes" id="UP000323386"/>
    </source>
</evidence>
<proteinExistence type="inferred from homology"/>
<feature type="region of interest" description="Disordered" evidence="6">
    <location>
        <begin position="1"/>
        <end position="177"/>
    </location>
</feature>
<evidence type="ECO:0000259" key="7">
    <source>
        <dbReference type="PROSITE" id="PS50071"/>
    </source>
</evidence>
<evidence type="ECO:0000256" key="3">
    <source>
        <dbReference type="ARBA" id="ARBA00023155"/>
    </source>
</evidence>
<comment type="subcellular location">
    <subcellularLocation>
        <location evidence="5">Nucleus</location>
    </subcellularLocation>
</comment>
<dbReference type="EMBL" id="OOIP01000018">
    <property type="protein sequence ID" value="SPO40137.1"/>
    <property type="molecule type" value="Genomic_DNA"/>
</dbReference>
<dbReference type="PANTHER" id="PTHR11850">
    <property type="entry name" value="HOMEOBOX PROTEIN TRANSCRIPTION FACTORS"/>
    <property type="match status" value="1"/>
</dbReference>
<accession>A0A5C3F8T8</accession>
<dbReference type="AlphaFoldDB" id="A0A5C3F8T8"/>
<feature type="DNA-binding region" description="Homeobox" evidence="5">
    <location>
        <begin position="758"/>
        <end position="816"/>
    </location>
</feature>
<evidence type="ECO:0000256" key="1">
    <source>
        <dbReference type="ARBA" id="ARBA00005800"/>
    </source>
</evidence>
<dbReference type="InterPro" id="IPR050224">
    <property type="entry name" value="TALE_homeobox"/>
</dbReference>
<keyword evidence="2 5" id="KW-0238">DNA-binding</keyword>
<feature type="compositionally biased region" description="Basic residues" evidence="6">
    <location>
        <begin position="689"/>
        <end position="713"/>
    </location>
</feature>
<feature type="domain" description="Homeobox" evidence="7">
    <location>
        <begin position="756"/>
        <end position="815"/>
    </location>
</feature>
<evidence type="ECO:0000256" key="5">
    <source>
        <dbReference type="PROSITE-ProRule" id="PRU00108"/>
    </source>
</evidence>
<feature type="region of interest" description="Disordered" evidence="6">
    <location>
        <begin position="613"/>
        <end position="715"/>
    </location>
</feature>
<evidence type="ECO:0000256" key="2">
    <source>
        <dbReference type="ARBA" id="ARBA00023125"/>
    </source>
</evidence>
<name>A0A5C3F8T8_9BASI</name>
<feature type="compositionally biased region" description="Polar residues" evidence="6">
    <location>
        <begin position="638"/>
        <end position="652"/>
    </location>
</feature>
<feature type="compositionally biased region" description="Low complexity" evidence="6">
    <location>
        <begin position="97"/>
        <end position="114"/>
    </location>
</feature>
<comment type="similarity">
    <text evidence="1">Belongs to the TALE/M-ATYP homeobox family.</text>
</comment>
<dbReference type="PROSITE" id="PS50071">
    <property type="entry name" value="HOMEOBOX_2"/>
    <property type="match status" value="1"/>
</dbReference>
<gene>
    <name evidence="8" type="ORF">PSFLO_05619</name>
</gene>
<evidence type="ECO:0000256" key="4">
    <source>
        <dbReference type="ARBA" id="ARBA00023242"/>
    </source>
</evidence>
<evidence type="ECO:0000313" key="8">
    <source>
        <dbReference type="EMBL" id="SPO40137.1"/>
    </source>
</evidence>
<dbReference type="Gene3D" id="1.10.10.60">
    <property type="entry name" value="Homeodomain-like"/>
    <property type="match status" value="1"/>
</dbReference>
<dbReference type="SMART" id="SM00389">
    <property type="entry name" value="HOX"/>
    <property type="match status" value="1"/>
</dbReference>
<dbReference type="InterPro" id="IPR009057">
    <property type="entry name" value="Homeodomain-like_sf"/>
</dbReference>
<feature type="compositionally biased region" description="Low complexity" evidence="6">
    <location>
        <begin position="669"/>
        <end position="688"/>
    </location>
</feature>
<protein>
    <recommendedName>
        <fullName evidence="7">Homeobox domain-containing protein</fullName>
    </recommendedName>
</protein>
<dbReference type="InterPro" id="IPR008422">
    <property type="entry name" value="KN_HD"/>
</dbReference>
<organism evidence="8 9">
    <name type="scientific">Pseudozyma flocculosa</name>
    <dbReference type="NCBI Taxonomy" id="84751"/>
    <lineage>
        <taxon>Eukaryota</taxon>
        <taxon>Fungi</taxon>
        <taxon>Dikarya</taxon>
        <taxon>Basidiomycota</taxon>
        <taxon>Ustilaginomycotina</taxon>
        <taxon>Ustilaginomycetes</taxon>
        <taxon>Ustilaginales</taxon>
        <taxon>Ustilaginaceae</taxon>
        <taxon>Pseudozyma</taxon>
    </lineage>
</organism>
<sequence>MPAEVEMPPPPPLSASRSGPGPSPRERDVGSIRPGSPNHFYRDAAPPGGYYQPPLRSIGSGEAAWSRRSPRLDERSLPPSGELGGHRGSIPRTERMPPSAGGYGPASAGPSSSGHKPDSDRLPPVSAIDPALAEAHQPAPSHDAYERNLPSGRAQGPQDSVRADEVGGGGGGSGAAHARSYSAREYAMGRGGIDGAARAPMRGAPHGSSSSSADWESASDRGSPSFANNRPYAPGDDPRSFASRAGTNGFPPRRGSGNATAHPYTYDDGYPSQPAPLPASASSAQPPPPPPPPGVRRIASDARGYPDAPYDAERREPLRRGGETPPPLPPSSRPLKRKPSFDDGPAPQRRTMYDPAGVAPSREREAPRDYHYLDRPAQPRSYARGPSSPERDVRAPYPPAYEASSYPSLPPRYAGDVEDPRYSPRHRPRSPLPASALGPSAAAVTSSDMYKGGRYGQHYDASGPAAPGGYMDRRSGGRYSPINSPSYAARRAVPAASMPPGAAGSLPPPPPGADYYGSSGPPAPRSGSLRHRSPPYAPDGRTYAPLPSSAAAGHPHVRGRRGSPPVEAMVRRSVSPVPAMHMSKEAFYPDRRFYYPRERIEDVEIDEYYHDGAGRARIPRGPPSQYAPAASAGPHPYPSSQDPYGPSPSASFLTPPAPLGAHQPGLRGHPAAIPVVVPPSHSSVPSAHHQYHPQHHQPPHHHHPHHDPRHYGHGHGGGLADYEIRHDLPPPNRPHSVVGVPPVPLHVPPGPASGIAPPPRRRGKLPKPVTDLLKSWLLDHASHPYPTEDEKRSLCSMTGLTLQQVSNWFINARRRILLPGTNGHPGGGATAEQVHAAFSQDSGSEG</sequence>
<feature type="compositionally biased region" description="Basic and acidic residues" evidence="6">
    <location>
        <begin position="311"/>
        <end position="322"/>
    </location>
</feature>
<dbReference type="SUPFAM" id="SSF46689">
    <property type="entry name" value="Homeodomain-like"/>
    <property type="match status" value="1"/>
</dbReference>
<dbReference type="GO" id="GO:0005634">
    <property type="term" value="C:nucleus"/>
    <property type="evidence" value="ECO:0007669"/>
    <property type="project" value="UniProtKB-SubCell"/>
</dbReference>